<feature type="compositionally biased region" description="Polar residues" evidence="1">
    <location>
        <begin position="106"/>
        <end position="121"/>
    </location>
</feature>
<dbReference type="EMBL" id="JAQQWP010000006">
    <property type="protein sequence ID" value="KAK8114177.1"/>
    <property type="molecule type" value="Genomic_DNA"/>
</dbReference>
<feature type="region of interest" description="Disordered" evidence="1">
    <location>
        <begin position="208"/>
        <end position="255"/>
    </location>
</feature>
<evidence type="ECO:0000313" key="3">
    <source>
        <dbReference type="Proteomes" id="UP001392437"/>
    </source>
</evidence>
<reference evidence="2 3" key="1">
    <citation type="submission" date="2023-01" db="EMBL/GenBank/DDBJ databases">
        <title>Analysis of 21 Apiospora genomes using comparative genomics revels a genus with tremendous synthesis potential of carbohydrate active enzymes and secondary metabolites.</title>
        <authorList>
            <person name="Sorensen T."/>
        </authorList>
    </citation>
    <scope>NUCLEOTIDE SEQUENCE [LARGE SCALE GENOMIC DNA]</scope>
    <source>
        <strain evidence="2 3">CBS 117206</strain>
    </source>
</reference>
<feature type="region of interest" description="Disordered" evidence="1">
    <location>
        <begin position="71"/>
        <end position="161"/>
    </location>
</feature>
<feature type="compositionally biased region" description="Basic and acidic residues" evidence="1">
    <location>
        <begin position="230"/>
        <end position="241"/>
    </location>
</feature>
<feature type="compositionally biased region" description="Basic and acidic residues" evidence="1">
    <location>
        <begin position="88"/>
        <end position="104"/>
    </location>
</feature>
<keyword evidence="3" id="KW-1185">Reference proteome</keyword>
<feature type="compositionally biased region" description="Basic and acidic residues" evidence="1">
    <location>
        <begin position="147"/>
        <end position="158"/>
    </location>
</feature>
<proteinExistence type="predicted"/>
<accession>A0AAW0QRK8</accession>
<organism evidence="2 3">
    <name type="scientific">Apiospora kogelbergensis</name>
    <dbReference type="NCBI Taxonomy" id="1337665"/>
    <lineage>
        <taxon>Eukaryota</taxon>
        <taxon>Fungi</taxon>
        <taxon>Dikarya</taxon>
        <taxon>Ascomycota</taxon>
        <taxon>Pezizomycotina</taxon>
        <taxon>Sordariomycetes</taxon>
        <taxon>Xylariomycetidae</taxon>
        <taxon>Amphisphaeriales</taxon>
        <taxon>Apiosporaceae</taxon>
        <taxon>Apiospora</taxon>
    </lineage>
</organism>
<dbReference type="AlphaFoldDB" id="A0AAW0QRK8"/>
<name>A0AAW0QRK8_9PEZI</name>
<protein>
    <submittedName>
        <fullName evidence="2">Uncharacterized protein</fullName>
    </submittedName>
</protein>
<evidence type="ECO:0000313" key="2">
    <source>
        <dbReference type="EMBL" id="KAK8114177.1"/>
    </source>
</evidence>
<evidence type="ECO:0000256" key="1">
    <source>
        <dbReference type="SAM" id="MobiDB-lite"/>
    </source>
</evidence>
<comment type="caution">
    <text evidence="2">The sequence shown here is derived from an EMBL/GenBank/DDBJ whole genome shotgun (WGS) entry which is preliminary data.</text>
</comment>
<gene>
    <name evidence="2" type="ORF">PG999_006246</name>
</gene>
<feature type="compositionally biased region" description="Low complexity" evidence="1">
    <location>
        <begin position="128"/>
        <end position="140"/>
    </location>
</feature>
<sequence>MRPSSRRRATSAPPARRRVTAAKLVLFRHSLVRGSESATESSNYRHFPNISSASSVIETRVIHFCDMDQRSEQADTKEQGFVTNLEDPFTRRRPDQTRPRDVKISPRTSLHPSPSNLSLKTDSMRPASIRSSGSKNGSSRHALLKPEASRQHAAEKDLPVPPILTQSDAILLEGPLAMPEAKLHTLTKEEAVGNPPTKVEVDPIAADIKDSKPPGVAKVHHTGLVSGADSCDKGTEVDHESPILTPETQDSLSPP</sequence>
<dbReference type="Proteomes" id="UP001392437">
    <property type="component" value="Unassembled WGS sequence"/>
</dbReference>
<feature type="compositionally biased region" description="Polar residues" evidence="1">
    <location>
        <begin position="246"/>
        <end position="255"/>
    </location>
</feature>